<keyword evidence="1" id="KW-0812">Transmembrane</keyword>
<feature type="transmembrane region" description="Helical" evidence="1">
    <location>
        <begin position="326"/>
        <end position="347"/>
    </location>
</feature>
<feature type="transmembrane region" description="Helical" evidence="1">
    <location>
        <begin position="150"/>
        <end position="172"/>
    </location>
</feature>
<feature type="transmembrane region" description="Helical" evidence="1">
    <location>
        <begin position="76"/>
        <end position="99"/>
    </location>
</feature>
<feature type="transmembrane region" description="Helical" evidence="1">
    <location>
        <begin position="231"/>
        <end position="249"/>
    </location>
</feature>
<reference evidence="2" key="1">
    <citation type="submission" date="2021-04" db="EMBL/GenBank/DDBJ databases">
        <title>Genomic features of Candidatus Phytoplasma meliae isolate ChTYXIII (1SrXIII-G).</title>
        <authorList>
            <person name="Fernandez F.D."/>
            <person name="Conci L.R."/>
        </authorList>
    </citation>
    <scope>NUCLEOTIDE SEQUENCE [LARGE SCALE GENOMIC DNA]</scope>
    <source>
        <strain evidence="2">ChTYXIII-Mo</strain>
    </source>
</reference>
<accession>A0ABS5CYL1</accession>
<feature type="transmembrane region" description="Helical" evidence="1">
    <location>
        <begin position="450"/>
        <end position="470"/>
    </location>
</feature>
<sequence length="472" mass="50767">MANTKEKTPKTTILGFSIPVFGIIVTITLMQVLLPTIGGDAVGHPLITPLLITMLLAAILKAIGKKIPILKDIGGDAILCIIIPSILFTVNFFPESSIFTKIQKNTLDSIKHLNKSQGGIGFTTFFVSALITSSFLGMNIKLLKNSFKKFIPLILISLITGALVVGVLGYFLKPIKEIAVDGKPTISKGPFLDALFYIFIPLASGGITTGIVPLSKVYGGNDIVSAAKSHIFPALLIGGVFSILLSGIIKKLFSKSKFSGNGKLEINNSLLTGDNKPTPKSLDTFNLSQFNTGLISIFTLYTFSIVIKEILKKIFPQAQPYFPDTIVFIVFIVVIIKLFSLISDYYIKCINQAAKFITVNFTSAILVILGSTLEIKKAWVHLSNIHFIITCIMCVLLVALIAGYCGKKLGYYPLEASVTAGLCTNSIGGVGNIAILSAADLMELVPFAQITTRIGGAFIVIIASIAYPLIYS</sequence>
<feature type="transmembrane region" description="Helical" evidence="1">
    <location>
        <begin position="353"/>
        <end position="373"/>
    </location>
</feature>
<feature type="transmembrane region" description="Helical" evidence="1">
    <location>
        <begin position="46"/>
        <end position="64"/>
    </location>
</feature>
<evidence type="ECO:0000313" key="3">
    <source>
        <dbReference type="Proteomes" id="UP001195571"/>
    </source>
</evidence>
<dbReference type="PANTHER" id="PTHR40033:SF1">
    <property type="entry name" value="CITRATE-SODIUM SYMPORTER"/>
    <property type="match status" value="1"/>
</dbReference>
<keyword evidence="3" id="KW-1185">Reference proteome</keyword>
<feature type="transmembrane region" description="Helical" evidence="1">
    <location>
        <begin position="12"/>
        <end position="34"/>
    </location>
</feature>
<dbReference type="EMBL" id="JACAOD020000010">
    <property type="protein sequence ID" value="MBP5836065.1"/>
    <property type="molecule type" value="Genomic_DNA"/>
</dbReference>
<protein>
    <submittedName>
        <fullName evidence="2">2-hydroxycarboxylate transporter family protein</fullName>
    </submittedName>
</protein>
<evidence type="ECO:0000313" key="2">
    <source>
        <dbReference type="EMBL" id="MBP5836065.1"/>
    </source>
</evidence>
<evidence type="ECO:0000256" key="1">
    <source>
        <dbReference type="SAM" id="Phobius"/>
    </source>
</evidence>
<keyword evidence="1" id="KW-1133">Transmembrane helix</keyword>
<keyword evidence="1" id="KW-0472">Membrane</keyword>
<feature type="transmembrane region" description="Helical" evidence="1">
    <location>
        <begin position="385"/>
        <end position="404"/>
    </location>
</feature>
<feature type="transmembrane region" description="Helical" evidence="1">
    <location>
        <begin position="194"/>
        <end position="219"/>
    </location>
</feature>
<proteinExistence type="predicted"/>
<dbReference type="Pfam" id="PF03390">
    <property type="entry name" value="2HCT"/>
    <property type="match status" value="1"/>
</dbReference>
<comment type="caution">
    <text evidence="2">The sequence shown here is derived from an EMBL/GenBank/DDBJ whole genome shotgun (WGS) entry which is preliminary data.</text>
</comment>
<dbReference type="PANTHER" id="PTHR40033">
    <property type="entry name" value="NA(+)-MALATE SYMPORTER"/>
    <property type="match status" value="1"/>
</dbReference>
<dbReference type="InterPro" id="IPR004679">
    <property type="entry name" value="2-OHcarboxylate_transport"/>
</dbReference>
<feature type="transmembrane region" description="Helical" evidence="1">
    <location>
        <begin position="119"/>
        <end position="138"/>
    </location>
</feature>
<organism evidence="2 3">
    <name type="scientific">Candidatus Phytoplasma meliae</name>
    <dbReference type="NCBI Taxonomy" id="1848402"/>
    <lineage>
        <taxon>Bacteria</taxon>
        <taxon>Bacillati</taxon>
        <taxon>Mycoplasmatota</taxon>
        <taxon>Mollicutes</taxon>
        <taxon>Acholeplasmatales</taxon>
        <taxon>Acholeplasmataceae</taxon>
        <taxon>Candidatus Phytoplasma</taxon>
        <taxon>16SrXIII (Mexican periwinkle virescence group)</taxon>
    </lineage>
</organism>
<gene>
    <name evidence="2" type="ORF">CHTY_002385</name>
</gene>
<dbReference type="Proteomes" id="UP001195571">
    <property type="component" value="Unassembled WGS sequence"/>
</dbReference>
<name>A0ABS5CYL1_9MOLU</name>
<feature type="transmembrane region" description="Helical" evidence="1">
    <location>
        <begin position="416"/>
        <end position="438"/>
    </location>
</feature>